<dbReference type="RefSeq" id="WP_130752841.1">
    <property type="nucleotide sequence ID" value="NZ_BBQY01000008.1"/>
</dbReference>
<accession>A0A401J2V9</accession>
<reference evidence="2 3" key="1">
    <citation type="submission" date="2014-12" db="EMBL/GenBank/DDBJ databases">
        <title>Whole genome sequencing of Sphingobium xenophagum OW59.</title>
        <authorList>
            <person name="Ohta Y."/>
            <person name="Nishi S."/>
            <person name="Hatada Y."/>
        </authorList>
    </citation>
    <scope>NUCLEOTIDE SEQUENCE [LARGE SCALE GENOMIC DNA]</scope>
    <source>
        <strain evidence="2 3">OW59</strain>
    </source>
</reference>
<dbReference type="Proteomes" id="UP000290975">
    <property type="component" value="Unassembled WGS sequence"/>
</dbReference>
<sequence length="643" mass="67404">MKRGLILAGGCALACLASNVLAQTMEERARTAAQASRIKSSDSDALQSNYLTPGLGGQPIATIDDSLQFTPSLACQKSATALEILAQPGPGGDITTLRLTRDKDLDGTFDETLNVPVPISGICANGVIACNQASWDQCRNFQWTVGGAGEVRLAQVELTALAGCYCVNNSCGDNLVWGNMASVLKDLGGGVVGALTTADPRIGIAQAQIDGPVIRYTGAQMTACTANPSVTATAYRSDPAAIQGDAYSTAEASSLFQALAGSAIGSGKAQEIRACTITRDIGVKSWDYDDIMGVGGSIASVTSCGAGCRRYQIRGPGNCGNSPPIHSATFDPIAPDRILSARIVEMGADDWVQARVNGQIIGSAGKRPWPGEALPSGDCRISDDPWVEHTTIDVTAQLKAGAMIVGARVRGGGEGNWGYVTLEVQVDTACEISEQLMDLCSGYAADPACHLDSETVDGVTTFRNGVHTGLKPLPSTRLFGTGDCSVQYTRDFFERSRRYACTIDLGSAPQPDLTRGAYIIDHSTKTLLADRTITDDGTVATSTRPFTMPDRGSVATCEPICKTRAPKANSDVAVDGIVGARQNDPAGWDIFFHSCTTNNACPLGEGEELISACGCLDDFPEAVVMMQTVRLSGADLVCRAEAR</sequence>
<dbReference type="AlphaFoldDB" id="A0A401J2V9"/>
<evidence type="ECO:0000313" key="3">
    <source>
        <dbReference type="Proteomes" id="UP000290975"/>
    </source>
</evidence>
<feature type="chain" id="PRO_5019227481" evidence="1">
    <location>
        <begin position="23"/>
        <end position="643"/>
    </location>
</feature>
<proteinExistence type="predicted"/>
<keyword evidence="1" id="KW-0732">Signal</keyword>
<organism evidence="2 3">
    <name type="scientific">Sphingobium xenophagum</name>
    <dbReference type="NCBI Taxonomy" id="121428"/>
    <lineage>
        <taxon>Bacteria</taxon>
        <taxon>Pseudomonadati</taxon>
        <taxon>Pseudomonadota</taxon>
        <taxon>Alphaproteobacteria</taxon>
        <taxon>Sphingomonadales</taxon>
        <taxon>Sphingomonadaceae</taxon>
        <taxon>Sphingobium</taxon>
    </lineage>
</organism>
<evidence type="ECO:0000313" key="2">
    <source>
        <dbReference type="EMBL" id="GBH30950.1"/>
    </source>
</evidence>
<protein>
    <submittedName>
        <fullName evidence="2">Uncharacterized protein</fullName>
    </submittedName>
</protein>
<comment type="caution">
    <text evidence="2">The sequence shown here is derived from an EMBL/GenBank/DDBJ whole genome shotgun (WGS) entry which is preliminary data.</text>
</comment>
<gene>
    <name evidence="2" type="ORF">MBESOW_P2206</name>
</gene>
<evidence type="ECO:0000256" key="1">
    <source>
        <dbReference type="SAM" id="SignalP"/>
    </source>
</evidence>
<dbReference type="EMBL" id="BBQY01000008">
    <property type="protein sequence ID" value="GBH30950.1"/>
    <property type="molecule type" value="Genomic_DNA"/>
</dbReference>
<name>A0A401J2V9_SPHXE</name>
<feature type="signal peptide" evidence="1">
    <location>
        <begin position="1"/>
        <end position="22"/>
    </location>
</feature>
<dbReference type="Gene3D" id="2.60.120.260">
    <property type="entry name" value="Galactose-binding domain-like"/>
    <property type="match status" value="1"/>
</dbReference>
<keyword evidence="3" id="KW-1185">Reference proteome</keyword>